<gene>
    <name evidence="4" type="ORF">G5B50_03400</name>
</gene>
<dbReference type="InterPro" id="IPR020985">
    <property type="entry name" value="Cell_surface_Shp_haem-bd"/>
</dbReference>
<evidence type="ECO:0000313" key="4">
    <source>
        <dbReference type="EMBL" id="NGL83818.1"/>
    </source>
</evidence>
<name>A0A6M1L2I3_9STRE</name>
<feature type="transmembrane region" description="Helical" evidence="2">
    <location>
        <begin position="272"/>
        <end position="290"/>
    </location>
</feature>
<dbReference type="AlphaFoldDB" id="A0A6M1L2I3"/>
<keyword evidence="2" id="KW-0472">Membrane</keyword>
<organism evidence="4 5">
    <name type="scientific">Streptococcus equi subsp. ruminatorum</name>
    <dbReference type="NCBI Taxonomy" id="254358"/>
    <lineage>
        <taxon>Bacteria</taxon>
        <taxon>Bacillati</taxon>
        <taxon>Bacillota</taxon>
        <taxon>Bacilli</taxon>
        <taxon>Lactobacillales</taxon>
        <taxon>Streptococcaceae</taxon>
        <taxon>Streptococcus</taxon>
    </lineage>
</organism>
<feature type="region of interest" description="Disordered" evidence="1">
    <location>
        <begin position="195"/>
        <end position="267"/>
    </location>
</feature>
<dbReference type="EMBL" id="JAAKFZ010000006">
    <property type="protein sequence ID" value="NGL83818.1"/>
    <property type="molecule type" value="Genomic_DNA"/>
</dbReference>
<keyword evidence="2" id="KW-0812">Transmembrane</keyword>
<sequence length="301" mass="32206">MKIINEEHMIKRLFKKLVGGLAVLLICLAAVGGKTYADKGELYSCVIRRDYRHPVSGQIEDSGGEHAFEIGQGMVEGTVYSNGMLEVTSAGDLYLTFRMSLADFSGNYQFWVQPGGTGAFQAAAYSVTKVGTDTNGTTKDIAIALPDVNTVIRGSMYVEPMGREVVFYLSPSELQEGYSGDMVASFAAGEAKTDHAVTAPAKADEKKAPSKPDSKDDKSAPNPSARPVGQSSSPKKQSSPSKKGQAAGLTTSLDKSKPESSQKPVNNPLSVLVYYVPTALLLSGALVLFIKKKRKNNEESH</sequence>
<feature type="domain" description="Cell surface protein Shp haem-binding" evidence="3">
    <location>
        <begin position="40"/>
        <end position="184"/>
    </location>
</feature>
<proteinExistence type="predicted"/>
<comment type="caution">
    <text evidence="4">The sequence shown here is derived from an EMBL/GenBank/DDBJ whole genome shotgun (WGS) entry which is preliminary data.</text>
</comment>
<feature type="compositionally biased region" description="Low complexity" evidence="1">
    <location>
        <begin position="230"/>
        <end position="243"/>
    </location>
</feature>
<dbReference type="Proteomes" id="UP000479499">
    <property type="component" value="Unassembled WGS sequence"/>
</dbReference>
<evidence type="ECO:0000313" key="5">
    <source>
        <dbReference type="Proteomes" id="UP000479499"/>
    </source>
</evidence>
<dbReference type="InterPro" id="IPR037250">
    <property type="entry name" value="NEAT_dom_sf"/>
</dbReference>
<dbReference type="Pfam" id="PF11545">
    <property type="entry name" value="HemeBinding_Shp"/>
    <property type="match status" value="1"/>
</dbReference>
<feature type="compositionally biased region" description="Basic and acidic residues" evidence="1">
    <location>
        <begin position="202"/>
        <end position="219"/>
    </location>
</feature>
<evidence type="ECO:0000256" key="2">
    <source>
        <dbReference type="SAM" id="Phobius"/>
    </source>
</evidence>
<dbReference type="GO" id="GO:0020037">
    <property type="term" value="F:heme binding"/>
    <property type="evidence" value="ECO:0007669"/>
    <property type="project" value="InterPro"/>
</dbReference>
<evidence type="ECO:0000259" key="3">
    <source>
        <dbReference type="Pfam" id="PF11545"/>
    </source>
</evidence>
<reference evidence="4 5" key="1">
    <citation type="submission" date="2020-02" db="EMBL/GenBank/DDBJ databases">
        <title>M-like protein SrM is not crucial to the virulence of a novel isolate of Streptococcus equi subsp. ruminatorum from Macaca mulatta.</title>
        <authorList>
            <person name="Guo G."/>
            <person name="Cheng L."/>
            <person name="Zhang W."/>
        </authorList>
    </citation>
    <scope>NUCLEOTIDE SEQUENCE [LARGE SCALE GENOMIC DNA]</scope>
    <source>
        <strain evidence="4 5">FJ1804</strain>
    </source>
</reference>
<dbReference type="Gene3D" id="2.60.40.1850">
    <property type="match status" value="1"/>
</dbReference>
<evidence type="ECO:0000256" key="1">
    <source>
        <dbReference type="SAM" id="MobiDB-lite"/>
    </source>
</evidence>
<protein>
    <submittedName>
        <fullName evidence="4">Heme-binding protein</fullName>
    </submittedName>
</protein>
<accession>A0A6M1L2I3</accession>
<keyword evidence="2" id="KW-1133">Transmembrane helix</keyword>